<dbReference type="AlphaFoldDB" id="A0A3S4TY44"/>
<organism evidence="1 2">
    <name type="scientific">Rodentibacter pneumotropicus</name>
    <dbReference type="NCBI Taxonomy" id="758"/>
    <lineage>
        <taxon>Bacteria</taxon>
        <taxon>Pseudomonadati</taxon>
        <taxon>Pseudomonadota</taxon>
        <taxon>Gammaproteobacteria</taxon>
        <taxon>Pasteurellales</taxon>
        <taxon>Pasteurellaceae</taxon>
        <taxon>Rodentibacter</taxon>
    </lineage>
</organism>
<dbReference type="Proteomes" id="UP000278733">
    <property type="component" value="Chromosome"/>
</dbReference>
<reference evidence="1 2" key="1">
    <citation type="submission" date="2018-12" db="EMBL/GenBank/DDBJ databases">
        <authorList>
            <consortium name="Pathogen Informatics"/>
        </authorList>
    </citation>
    <scope>NUCLEOTIDE SEQUENCE [LARGE SCALE GENOMIC DNA]</scope>
    <source>
        <strain evidence="1 2">NCTC8284</strain>
    </source>
</reference>
<proteinExistence type="predicted"/>
<sequence length="81" mass="9579">MQNLDFEHLRNHIDELVAQKALTFDLISFILKVLLEKQILSEEQLINFFTENTSRYYGKIPETHYNIIVEISSMIKNHLAD</sequence>
<dbReference type="KEGG" id="rpne:NCTC8284_00632"/>
<accession>A0A3S4TY44</accession>
<name>A0A3S4TY44_9PAST</name>
<gene>
    <name evidence="1" type="ORF">NCTC8284_00632</name>
</gene>
<dbReference type="EMBL" id="LR134405">
    <property type="protein sequence ID" value="VEH65487.1"/>
    <property type="molecule type" value="Genomic_DNA"/>
</dbReference>
<protein>
    <submittedName>
        <fullName evidence="1">Uncharacterized protein</fullName>
    </submittedName>
</protein>
<evidence type="ECO:0000313" key="2">
    <source>
        <dbReference type="Proteomes" id="UP000278733"/>
    </source>
</evidence>
<evidence type="ECO:0000313" key="1">
    <source>
        <dbReference type="EMBL" id="VEH65487.1"/>
    </source>
</evidence>